<feature type="transmembrane region" description="Helical" evidence="1">
    <location>
        <begin position="830"/>
        <end position="851"/>
    </location>
</feature>
<feature type="transmembrane region" description="Helical" evidence="1">
    <location>
        <begin position="431"/>
        <end position="450"/>
    </location>
</feature>
<keyword evidence="1" id="KW-0472">Membrane</keyword>
<protein>
    <submittedName>
        <fullName evidence="2">Uncharacterized protein</fullName>
    </submittedName>
</protein>
<evidence type="ECO:0000256" key="1">
    <source>
        <dbReference type="SAM" id="Phobius"/>
    </source>
</evidence>
<feature type="transmembrane region" description="Helical" evidence="1">
    <location>
        <begin position="550"/>
        <end position="571"/>
    </location>
</feature>
<name>A0A7S4SAJ7_9STRA</name>
<accession>A0A7S4SAJ7</accession>
<feature type="transmembrane region" description="Helical" evidence="1">
    <location>
        <begin position="872"/>
        <end position="891"/>
    </location>
</feature>
<keyword evidence="1" id="KW-0812">Transmembrane</keyword>
<feature type="transmembrane region" description="Helical" evidence="1">
    <location>
        <begin position="684"/>
        <end position="702"/>
    </location>
</feature>
<feature type="transmembrane region" description="Helical" evidence="1">
    <location>
        <begin position="795"/>
        <end position="824"/>
    </location>
</feature>
<gene>
    <name evidence="2" type="ORF">DBRI00130_LOCUS32099</name>
</gene>
<proteinExistence type="predicted"/>
<organism evidence="2">
    <name type="scientific">Ditylum brightwellii</name>
    <dbReference type="NCBI Taxonomy" id="49249"/>
    <lineage>
        <taxon>Eukaryota</taxon>
        <taxon>Sar</taxon>
        <taxon>Stramenopiles</taxon>
        <taxon>Ochrophyta</taxon>
        <taxon>Bacillariophyta</taxon>
        <taxon>Mediophyceae</taxon>
        <taxon>Lithodesmiophycidae</taxon>
        <taxon>Lithodesmiales</taxon>
        <taxon>Lithodesmiaceae</taxon>
        <taxon>Ditylum</taxon>
    </lineage>
</organism>
<dbReference type="EMBL" id="HBNS01041226">
    <property type="protein sequence ID" value="CAE4639805.1"/>
    <property type="molecule type" value="Transcribed_RNA"/>
</dbReference>
<feature type="transmembrane region" description="Helical" evidence="1">
    <location>
        <begin position="470"/>
        <end position="495"/>
    </location>
</feature>
<sequence>MANADDFYVDGADNNFELNIPKFSGYTREQTSTITTTNRDGETVRRSRLLPDEVTRLPSLPDFSNFKCTDVFRLINFGLQFITRNGQTTYRCPIPPTSDVNELEYISALHQCTSMAELRQCCSISSDEIAHFLKSRHGLSVSPEVVRTFILKDGFTADKDDEGGSSGEGGAGQMDLVELVAALIIPNLLSIRRKHLDSKRLNGANDKSRRLLSSFRASTKKETAKCEDDIYILKDIVMLMIEDCTGDATPKPLDEQLVRDILNGFGEGALAEDDELVKCMVEVALDGHHFSSSKNSSMNIEATPPLLDLDTFVTALTSDVSGQYDPGRESRRSTNFEDVWFHAKGDDDSNSFRLLDEEMAVGDYVTALHEERARDGIPCCRKKSNNKAVDSANMSARQLYIQKEKGMVATRVLTDPAVDYSADTFRTRFQVVFLWISLVLFYVSYLFRWGEDGSFTAPGCEDDNGKVACPLIRGIVGQLLLISKLIIFGGLYIVFGSTGNSIEGQETIAQMVIYSSLFLGMNFAFFFPTFDVPLVMRSRGYEEADIVQKIALAFALAVTCSQILHTVMICMRNHRPKWKKAFQWHFLKGNVMYEAKMKKSALFKVDNMIQNAYDVHRQVIRSKEGKGNSSNDNSVFLSNFGMAVNEYSKRDGSTTYVGGITLVWQRMWDGSLFTEDGIWLSGRLVIGTVFQVLLIIAIPIVSRTVLMVVLDNQDIATNLIDATNTQTQGPENKTRLEWALDIGSIFSFLSALTTTILYIPSVVSTTMKFRRGVLPTLRSEDFLHRYRFALDQTTLLFPGMVWGLAISSIVIGVLFGGLIYLILWPASQQVAFDIIGNLIGLTVVLIAKIIISQIIRFSHYAAFYRTKPLSANIFNICVECYAIGISLWFMLVRAIKITILAALYLGRTDTPLFASGVGIFGPLEIDNWPTVTRKEILLHDAHRHPYLDTLGYLYMMQLRFRDGGFMKRACSAWRLIFVQAFMPWLHKYRDVARPNHFGQKCGQMKDMSQISRRELNYSTHENMVSLRASRMMRSSMVASRWQSNLVASSILEKEDEDEMPRIERIRNEIAHLQSELASLEEKEN</sequence>
<feature type="transmembrane region" description="Helical" evidence="1">
    <location>
        <begin position="507"/>
        <end position="530"/>
    </location>
</feature>
<keyword evidence="1" id="KW-1133">Transmembrane helix</keyword>
<reference evidence="2" key="1">
    <citation type="submission" date="2021-01" db="EMBL/GenBank/DDBJ databases">
        <authorList>
            <person name="Corre E."/>
            <person name="Pelletier E."/>
            <person name="Niang G."/>
            <person name="Scheremetjew M."/>
            <person name="Finn R."/>
            <person name="Kale V."/>
            <person name="Holt S."/>
            <person name="Cochrane G."/>
            <person name="Meng A."/>
            <person name="Brown T."/>
            <person name="Cohen L."/>
        </authorList>
    </citation>
    <scope>NUCLEOTIDE SEQUENCE</scope>
    <source>
        <strain evidence="2">GSO104</strain>
    </source>
</reference>
<feature type="transmembrane region" description="Helical" evidence="1">
    <location>
        <begin position="742"/>
        <end position="763"/>
    </location>
</feature>
<evidence type="ECO:0000313" key="2">
    <source>
        <dbReference type="EMBL" id="CAE4639805.1"/>
    </source>
</evidence>
<dbReference type="AlphaFoldDB" id="A0A7S4SAJ7"/>